<protein>
    <submittedName>
        <fullName evidence="2">Uncharacterized protein</fullName>
    </submittedName>
</protein>
<feature type="region of interest" description="Disordered" evidence="1">
    <location>
        <begin position="1"/>
        <end position="28"/>
    </location>
</feature>
<proteinExistence type="predicted"/>
<name>A0A059BMG3_EUCGR</name>
<dbReference type="EMBL" id="KK198758">
    <property type="protein sequence ID" value="KCW67293.1"/>
    <property type="molecule type" value="Genomic_DNA"/>
</dbReference>
<organism evidence="2">
    <name type="scientific">Eucalyptus grandis</name>
    <name type="common">Flooded gum</name>
    <dbReference type="NCBI Taxonomy" id="71139"/>
    <lineage>
        <taxon>Eukaryota</taxon>
        <taxon>Viridiplantae</taxon>
        <taxon>Streptophyta</taxon>
        <taxon>Embryophyta</taxon>
        <taxon>Tracheophyta</taxon>
        <taxon>Spermatophyta</taxon>
        <taxon>Magnoliopsida</taxon>
        <taxon>eudicotyledons</taxon>
        <taxon>Gunneridae</taxon>
        <taxon>Pentapetalae</taxon>
        <taxon>rosids</taxon>
        <taxon>malvids</taxon>
        <taxon>Myrtales</taxon>
        <taxon>Myrtaceae</taxon>
        <taxon>Myrtoideae</taxon>
        <taxon>Eucalypteae</taxon>
        <taxon>Eucalyptus</taxon>
    </lineage>
</organism>
<dbReference type="OrthoDB" id="1928932at2759"/>
<dbReference type="OMA" id="NQMGCEE"/>
<dbReference type="KEGG" id="egr:104448404"/>
<dbReference type="Gramene" id="KCW67293">
    <property type="protein sequence ID" value="KCW67293"/>
    <property type="gene ID" value="EUGRSUZ_F01082"/>
</dbReference>
<dbReference type="STRING" id="71139.A0A059BMG3"/>
<evidence type="ECO:0000313" key="2">
    <source>
        <dbReference type="EMBL" id="KCW67293.1"/>
    </source>
</evidence>
<sequence>MDYSGERNLPNQFANKTPQNQAMENRESYQTVDTWNQLGFDEKKAAVHKEMKRMNQLPANSSYATHRLKVLNKVLQLLTIQRTLSQDEELELLFASLSL</sequence>
<feature type="compositionally biased region" description="Polar residues" evidence="1">
    <location>
        <begin position="9"/>
        <end position="28"/>
    </location>
</feature>
<dbReference type="AlphaFoldDB" id="A0A059BMG3"/>
<dbReference type="InParanoid" id="A0A059BMG3"/>
<evidence type="ECO:0000256" key="1">
    <source>
        <dbReference type="SAM" id="MobiDB-lite"/>
    </source>
</evidence>
<accession>A0A059BMG3</accession>
<gene>
    <name evidence="2" type="ORF">EUGRSUZ_F01082</name>
</gene>
<dbReference type="eggNOG" id="ENOG502S8X5">
    <property type="taxonomic scope" value="Eukaryota"/>
</dbReference>
<reference evidence="2" key="1">
    <citation type="submission" date="2013-07" db="EMBL/GenBank/DDBJ databases">
        <title>The genome of Eucalyptus grandis.</title>
        <authorList>
            <person name="Schmutz J."/>
            <person name="Hayes R."/>
            <person name="Myburg A."/>
            <person name="Tuskan G."/>
            <person name="Grattapaglia D."/>
            <person name="Rokhsar D.S."/>
        </authorList>
    </citation>
    <scope>NUCLEOTIDE SEQUENCE</scope>
    <source>
        <tissue evidence="2">Leaf extractions</tissue>
    </source>
</reference>